<evidence type="ECO:0000256" key="10">
    <source>
        <dbReference type="RuleBase" id="RU000682"/>
    </source>
</evidence>
<comment type="subcellular location">
    <subcellularLocation>
        <location evidence="1 9 10">Nucleus</location>
    </subcellularLocation>
</comment>
<evidence type="ECO:0000259" key="12">
    <source>
        <dbReference type="PROSITE" id="PS50071"/>
    </source>
</evidence>
<reference evidence="13" key="3">
    <citation type="submission" date="2025-08" db="UniProtKB">
        <authorList>
            <consortium name="Ensembl"/>
        </authorList>
    </citation>
    <scope>IDENTIFICATION</scope>
</reference>
<dbReference type="EMBL" id="AGCU01037075">
    <property type="status" value="NOT_ANNOTATED_CDS"/>
    <property type="molecule type" value="Genomic_DNA"/>
</dbReference>
<dbReference type="GO" id="GO:0014028">
    <property type="term" value="P:notochord formation"/>
    <property type="evidence" value="ECO:0007669"/>
    <property type="project" value="UniProtKB-ARBA"/>
</dbReference>
<organism evidence="13 14">
    <name type="scientific">Pelodiscus sinensis</name>
    <name type="common">Chinese softshell turtle</name>
    <name type="synonym">Trionyx sinensis</name>
    <dbReference type="NCBI Taxonomy" id="13735"/>
    <lineage>
        <taxon>Eukaryota</taxon>
        <taxon>Metazoa</taxon>
        <taxon>Chordata</taxon>
        <taxon>Craniata</taxon>
        <taxon>Vertebrata</taxon>
        <taxon>Euteleostomi</taxon>
        <taxon>Archelosauria</taxon>
        <taxon>Testudinata</taxon>
        <taxon>Testudines</taxon>
        <taxon>Cryptodira</taxon>
        <taxon>Trionychia</taxon>
        <taxon>Trionychidae</taxon>
        <taxon>Pelodiscus</taxon>
    </lineage>
</organism>
<dbReference type="InterPro" id="IPR050877">
    <property type="entry name" value="EMX-VAX-Noto_Homeobox_TFs"/>
</dbReference>
<reference evidence="14" key="1">
    <citation type="submission" date="2011-10" db="EMBL/GenBank/DDBJ databases">
        <authorList>
            <consortium name="Soft-shell Turtle Genome Consortium"/>
        </authorList>
    </citation>
    <scope>NUCLEOTIDE SEQUENCE [LARGE SCALE GENOMIC DNA]</scope>
    <source>
        <strain evidence="14">Daiwa-1</strain>
    </source>
</reference>
<evidence type="ECO:0000313" key="13">
    <source>
        <dbReference type="Ensembl" id="ENSPSIP00000004992.1"/>
    </source>
</evidence>
<dbReference type="EMBL" id="AGCU01037077">
    <property type="status" value="NOT_ANNOTATED_CDS"/>
    <property type="molecule type" value="Genomic_DNA"/>
</dbReference>
<dbReference type="HOGENOM" id="CLU_094819_0_0_1"/>
<evidence type="ECO:0000256" key="6">
    <source>
        <dbReference type="ARBA" id="ARBA00023155"/>
    </source>
</evidence>
<evidence type="ECO:0000256" key="3">
    <source>
        <dbReference type="ARBA" id="ARBA00022491"/>
    </source>
</evidence>
<feature type="region of interest" description="Disordered" evidence="11">
    <location>
        <begin position="18"/>
        <end position="37"/>
    </location>
</feature>
<dbReference type="GO" id="GO:0005634">
    <property type="term" value="C:nucleus"/>
    <property type="evidence" value="ECO:0007669"/>
    <property type="project" value="UniProtKB-SubCell"/>
</dbReference>
<accession>K7FAD2</accession>
<protein>
    <submittedName>
        <fullName evidence="13">Notochord homeobox</fullName>
    </submittedName>
</protein>
<dbReference type="PROSITE" id="PS00027">
    <property type="entry name" value="HOMEOBOX_1"/>
    <property type="match status" value="1"/>
</dbReference>
<dbReference type="AlphaFoldDB" id="K7FAD2"/>
<evidence type="ECO:0000256" key="7">
    <source>
        <dbReference type="ARBA" id="ARBA00023163"/>
    </source>
</evidence>
<dbReference type="GeneTree" id="ENSGT00940000154361"/>
<evidence type="ECO:0000256" key="4">
    <source>
        <dbReference type="ARBA" id="ARBA00023015"/>
    </source>
</evidence>
<dbReference type="EMBL" id="AGCU01037078">
    <property type="status" value="NOT_ANNOTATED_CDS"/>
    <property type="molecule type" value="Genomic_DNA"/>
</dbReference>
<feature type="domain" description="Homeobox" evidence="12">
    <location>
        <begin position="135"/>
        <end position="195"/>
    </location>
</feature>
<evidence type="ECO:0000313" key="14">
    <source>
        <dbReference type="Proteomes" id="UP000007267"/>
    </source>
</evidence>
<name>K7FAD2_PELSI</name>
<feature type="compositionally biased region" description="Pro residues" evidence="11">
    <location>
        <begin position="25"/>
        <end position="34"/>
    </location>
</feature>
<dbReference type="GO" id="GO:0000981">
    <property type="term" value="F:DNA-binding transcription factor activity, RNA polymerase II-specific"/>
    <property type="evidence" value="ECO:0007669"/>
    <property type="project" value="InterPro"/>
</dbReference>
<reference evidence="14" key="2">
    <citation type="journal article" date="2013" name="Nat. Genet.">
        <title>The draft genomes of soft-shell turtle and green sea turtle yield insights into the development and evolution of the turtle-specific body plan.</title>
        <authorList>
            <person name="Wang Z."/>
            <person name="Pascual-Anaya J."/>
            <person name="Zadissa A."/>
            <person name="Li W."/>
            <person name="Niimura Y."/>
            <person name="Huang Z."/>
            <person name="Li C."/>
            <person name="White S."/>
            <person name="Xiong Z."/>
            <person name="Fang D."/>
            <person name="Wang B."/>
            <person name="Ming Y."/>
            <person name="Chen Y."/>
            <person name="Zheng Y."/>
            <person name="Kuraku S."/>
            <person name="Pignatelli M."/>
            <person name="Herrero J."/>
            <person name="Beal K."/>
            <person name="Nozawa M."/>
            <person name="Li Q."/>
            <person name="Wang J."/>
            <person name="Zhang H."/>
            <person name="Yu L."/>
            <person name="Shigenobu S."/>
            <person name="Wang J."/>
            <person name="Liu J."/>
            <person name="Flicek P."/>
            <person name="Searle S."/>
            <person name="Wang J."/>
            <person name="Kuratani S."/>
            <person name="Yin Y."/>
            <person name="Aken B."/>
            <person name="Zhang G."/>
            <person name="Irie N."/>
        </authorList>
    </citation>
    <scope>NUCLEOTIDE SEQUENCE [LARGE SCALE GENOMIC DNA]</scope>
    <source>
        <strain evidence="14">Daiwa-1</strain>
    </source>
</reference>
<evidence type="ECO:0000256" key="2">
    <source>
        <dbReference type="ARBA" id="ARBA00022473"/>
    </source>
</evidence>
<dbReference type="Proteomes" id="UP000007267">
    <property type="component" value="Unassembled WGS sequence"/>
</dbReference>
<dbReference type="InterPro" id="IPR017970">
    <property type="entry name" value="Homeobox_CS"/>
</dbReference>
<dbReference type="SMART" id="SM00389">
    <property type="entry name" value="HOX"/>
    <property type="match status" value="1"/>
</dbReference>
<keyword evidence="6 9" id="KW-0371">Homeobox</keyword>
<evidence type="ECO:0000256" key="1">
    <source>
        <dbReference type="ARBA" id="ARBA00004123"/>
    </source>
</evidence>
<dbReference type="Gene3D" id="1.10.10.60">
    <property type="entry name" value="Homeodomain-like"/>
    <property type="match status" value="1"/>
</dbReference>
<keyword evidence="3" id="KW-0678">Repressor</keyword>
<dbReference type="KEGG" id="pss:102445711"/>
<dbReference type="OrthoDB" id="6159439at2759"/>
<dbReference type="SUPFAM" id="SSF46689">
    <property type="entry name" value="Homeodomain-like"/>
    <property type="match status" value="1"/>
</dbReference>
<dbReference type="FunFam" id="1.10.10.60:FF:000450">
    <property type="entry name" value="Homeobox protein notochord"/>
    <property type="match status" value="1"/>
</dbReference>
<keyword evidence="2" id="KW-0217">Developmental protein</keyword>
<evidence type="ECO:0000256" key="5">
    <source>
        <dbReference type="ARBA" id="ARBA00023125"/>
    </source>
</evidence>
<dbReference type="GO" id="GO:0000978">
    <property type="term" value="F:RNA polymerase II cis-regulatory region sequence-specific DNA binding"/>
    <property type="evidence" value="ECO:0007669"/>
    <property type="project" value="TreeGrafter"/>
</dbReference>
<dbReference type="InterPro" id="IPR020479">
    <property type="entry name" value="HD_metazoa"/>
</dbReference>
<dbReference type="CDD" id="cd00086">
    <property type="entry name" value="homeodomain"/>
    <property type="match status" value="1"/>
</dbReference>
<dbReference type="PROSITE" id="PS50071">
    <property type="entry name" value="HOMEOBOX_2"/>
    <property type="match status" value="1"/>
</dbReference>
<evidence type="ECO:0000256" key="8">
    <source>
        <dbReference type="ARBA" id="ARBA00023242"/>
    </source>
</evidence>
<dbReference type="PRINTS" id="PR00024">
    <property type="entry name" value="HOMEOBOX"/>
</dbReference>
<dbReference type="Ensembl" id="ENSPSIT00000005021.1">
    <property type="protein sequence ID" value="ENSPSIP00000004992.1"/>
    <property type="gene ID" value="ENSPSIG00000004664.1"/>
</dbReference>
<keyword evidence="14" id="KW-1185">Reference proteome</keyword>
<keyword evidence="7" id="KW-0804">Transcription</keyword>
<dbReference type="OMA" id="THPKHGL"/>
<dbReference type="EMBL" id="AGCU01037076">
    <property type="status" value="NOT_ANNOTATED_CDS"/>
    <property type="molecule type" value="Genomic_DNA"/>
</dbReference>
<keyword evidence="4" id="KW-0805">Transcription regulation</keyword>
<dbReference type="InterPro" id="IPR001356">
    <property type="entry name" value="HD"/>
</dbReference>
<keyword evidence="8 9" id="KW-0539">Nucleus</keyword>
<dbReference type="Pfam" id="PF00046">
    <property type="entry name" value="Homeodomain"/>
    <property type="match status" value="1"/>
</dbReference>
<dbReference type="PANTHER" id="PTHR24339:SF67">
    <property type="entry name" value="GNOT1 HOMEODOMAIN PROTEIN-RELATED"/>
    <property type="match status" value="1"/>
</dbReference>
<dbReference type="eggNOG" id="KOG0843">
    <property type="taxonomic scope" value="Eukaryota"/>
</dbReference>
<feature type="DNA-binding region" description="Homeobox" evidence="9">
    <location>
        <begin position="137"/>
        <end position="196"/>
    </location>
</feature>
<gene>
    <name evidence="13" type="primary">NOTO</name>
</gene>
<dbReference type="STRING" id="13735.ENSPSIP00000004992"/>
<dbReference type="GO" id="GO:0030182">
    <property type="term" value="P:neuron differentiation"/>
    <property type="evidence" value="ECO:0007669"/>
    <property type="project" value="TreeGrafter"/>
</dbReference>
<dbReference type="InterPro" id="IPR009057">
    <property type="entry name" value="Homeodomain-like_sf"/>
</dbReference>
<dbReference type="GO" id="GO:0007417">
    <property type="term" value="P:central nervous system development"/>
    <property type="evidence" value="ECO:0007669"/>
    <property type="project" value="TreeGrafter"/>
</dbReference>
<reference evidence="13" key="4">
    <citation type="submission" date="2025-09" db="UniProtKB">
        <authorList>
            <consortium name="Ensembl"/>
        </authorList>
    </citation>
    <scope>IDENTIFICATION</scope>
</reference>
<evidence type="ECO:0000256" key="11">
    <source>
        <dbReference type="SAM" id="MobiDB-lite"/>
    </source>
</evidence>
<evidence type="ECO:0000256" key="9">
    <source>
        <dbReference type="PROSITE-ProRule" id="PRU00108"/>
    </source>
</evidence>
<keyword evidence="5 9" id="KW-0238">DNA-binding</keyword>
<sequence length="229" mass="25990">MLQNPVFPDLLCTLLAPATDASGPPDVPQPPPRTPFSIEAILSKPEPQQKGTASPREPPHLPLEWHSWMYPAAHSVGLLPCPALQLEKPRHGALHQQLQRGCLVSLPSWKQDSLEVSCGVGTPGPPAPWRARGPCKMKRVRTVFKPEQLERLEQEFLKQQYMVGTERVDLATALRLTETQVKVWFQNRRIRWRKQNLEQKKAKLLRCRGTQPVLTDLENKEEDTVDIEV</sequence>
<proteinExistence type="predicted"/>
<dbReference type="PANTHER" id="PTHR24339">
    <property type="entry name" value="HOMEOBOX PROTEIN EMX-RELATED"/>
    <property type="match status" value="1"/>
</dbReference>